<dbReference type="InterPro" id="IPR037883">
    <property type="entry name" value="Knr4/Smi1-like_sf"/>
</dbReference>
<dbReference type="InterPro" id="IPR018958">
    <property type="entry name" value="Knr4/Smi1-like_dom"/>
</dbReference>
<dbReference type="EMBL" id="QGGO01000005">
    <property type="protein sequence ID" value="PWK27938.1"/>
    <property type="molecule type" value="Genomic_DNA"/>
</dbReference>
<gene>
    <name evidence="2" type="ORF">LV89_01345</name>
</gene>
<proteinExistence type="predicted"/>
<dbReference type="Proteomes" id="UP000245489">
    <property type="component" value="Unassembled WGS sequence"/>
</dbReference>
<protein>
    <submittedName>
        <fullName evidence="2">SMI1/KNR4 family protein SUKH-1</fullName>
    </submittedName>
</protein>
<dbReference type="OrthoDB" id="1494506at2"/>
<keyword evidence="3" id="KW-1185">Reference proteome</keyword>
<evidence type="ECO:0000313" key="3">
    <source>
        <dbReference type="Proteomes" id="UP000245489"/>
    </source>
</evidence>
<dbReference type="RefSeq" id="WP_109742100.1">
    <property type="nucleotide sequence ID" value="NZ_QGGO01000005.1"/>
</dbReference>
<evidence type="ECO:0000259" key="1">
    <source>
        <dbReference type="SMART" id="SM00860"/>
    </source>
</evidence>
<dbReference type="AlphaFoldDB" id="A0A316EBV1"/>
<name>A0A316EBV1_9BACT</name>
<evidence type="ECO:0000313" key="2">
    <source>
        <dbReference type="EMBL" id="PWK27938.1"/>
    </source>
</evidence>
<feature type="domain" description="Knr4/Smi1-like" evidence="1">
    <location>
        <begin position="52"/>
        <end position="159"/>
    </location>
</feature>
<dbReference type="SMART" id="SM00860">
    <property type="entry name" value="SMI1_KNR4"/>
    <property type="match status" value="1"/>
</dbReference>
<sequence length="182" mass="21860">MGIFDIFRRKKDESYYHGEKEIISQHKFSTIEEIIEFMFQNQSELNIILYNKASDEEVELFEQSKIHLPDDIKQFYKFCNGFYSNEDMFRIIPLNEIIDNGDDEYLKNKTSFHIGEYMIYCDLWTIDINPNNKNDYIIYQNTGERIIILTKSFVEFLECYINRGVYEGLYNWAEIKKPKSGL</sequence>
<dbReference type="Pfam" id="PF09346">
    <property type="entry name" value="SMI1_KNR4"/>
    <property type="match status" value="1"/>
</dbReference>
<dbReference type="Gene3D" id="3.40.1580.10">
    <property type="entry name" value="SMI1/KNR4-like"/>
    <property type="match status" value="1"/>
</dbReference>
<dbReference type="SUPFAM" id="SSF160631">
    <property type="entry name" value="SMI1/KNR4-like"/>
    <property type="match status" value="1"/>
</dbReference>
<comment type="caution">
    <text evidence="2">The sequence shown here is derived from an EMBL/GenBank/DDBJ whole genome shotgun (WGS) entry which is preliminary data.</text>
</comment>
<organism evidence="2 3">
    <name type="scientific">Arcicella aurantiaca</name>
    <dbReference type="NCBI Taxonomy" id="591202"/>
    <lineage>
        <taxon>Bacteria</taxon>
        <taxon>Pseudomonadati</taxon>
        <taxon>Bacteroidota</taxon>
        <taxon>Cytophagia</taxon>
        <taxon>Cytophagales</taxon>
        <taxon>Flectobacillaceae</taxon>
        <taxon>Arcicella</taxon>
    </lineage>
</organism>
<reference evidence="2 3" key="1">
    <citation type="submission" date="2018-05" db="EMBL/GenBank/DDBJ databases">
        <title>Genomic Encyclopedia of Archaeal and Bacterial Type Strains, Phase II (KMG-II): from individual species to whole genera.</title>
        <authorList>
            <person name="Goeker M."/>
        </authorList>
    </citation>
    <scope>NUCLEOTIDE SEQUENCE [LARGE SCALE GENOMIC DNA]</scope>
    <source>
        <strain evidence="2 3">DSM 22214</strain>
    </source>
</reference>
<accession>A0A316EBV1</accession>